<evidence type="ECO:0000256" key="2">
    <source>
        <dbReference type="SAM" id="MobiDB-lite"/>
    </source>
</evidence>
<feature type="compositionally biased region" description="Polar residues" evidence="2">
    <location>
        <begin position="176"/>
        <end position="187"/>
    </location>
</feature>
<feature type="compositionally biased region" description="Basic and acidic residues" evidence="2">
    <location>
        <begin position="67"/>
        <end position="76"/>
    </location>
</feature>
<feature type="compositionally biased region" description="Low complexity" evidence="2">
    <location>
        <begin position="46"/>
        <end position="61"/>
    </location>
</feature>
<feature type="region of interest" description="Disordered" evidence="2">
    <location>
        <begin position="1"/>
        <end position="76"/>
    </location>
</feature>
<feature type="region of interest" description="Disordered" evidence="2">
    <location>
        <begin position="150"/>
        <end position="187"/>
    </location>
</feature>
<dbReference type="EMBL" id="KV419418">
    <property type="protein sequence ID" value="KZS90918.1"/>
    <property type="molecule type" value="Genomic_DNA"/>
</dbReference>
<proteinExistence type="predicted"/>
<name>A0A164RV61_9AGAM</name>
<feature type="compositionally biased region" description="Basic and acidic residues" evidence="2">
    <location>
        <begin position="13"/>
        <end position="22"/>
    </location>
</feature>
<reference evidence="3 4" key="1">
    <citation type="journal article" date="2016" name="Mol. Biol. Evol.">
        <title>Comparative Genomics of Early-Diverging Mushroom-Forming Fungi Provides Insights into the Origins of Lignocellulose Decay Capabilities.</title>
        <authorList>
            <person name="Nagy L.G."/>
            <person name="Riley R."/>
            <person name="Tritt A."/>
            <person name="Adam C."/>
            <person name="Daum C."/>
            <person name="Floudas D."/>
            <person name="Sun H."/>
            <person name="Yadav J.S."/>
            <person name="Pangilinan J."/>
            <person name="Larsson K.H."/>
            <person name="Matsuura K."/>
            <person name="Barry K."/>
            <person name="Labutti K."/>
            <person name="Kuo R."/>
            <person name="Ohm R.A."/>
            <person name="Bhattacharya S.S."/>
            <person name="Shirouzu T."/>
            <person name="Yoshinaga Y."/>
            <person name="Martin F.M."/>
            <person name="Grigoriev I.V."/>
            <person name="Hibbett D.S."/>
        </authorList>
    </citation>
    <scope>NUCLEOTIDE SEQUENCE [LARGE SCALE GENOMIC DNA]</scope>
    <source>
        <strain evidence="3 4">HHB9708</strain>
    </source>
</reference>
<evidence type="ECO:0000256" key="1">
    <source>
        <dbReference type="SAM" id="Coils"/>
    </source>
</evidence>
<feature type="coiled-coil region" evidence="1">
    <location>
        <begin position="113"/>
        <end position="147"/>
    </location>
</feature>
<dbReference type="Proteomes" id="UP000076722">
    <property type="component" value="Unassembled WGS sequence"/>
</dbReference>
<accession>A0A164RV61</accession>
<sequence>MSRNGSNASYRGFRPDNNDTHEFIAVTDNIGGGQTQHYAQPNMQRSSGVQAEESEASSVSEMPSGDSSHRRAELKARRKLTEAKARLHARVQERSGRRLHGHAENINYLVTAAKQDSEQMQLLRRENATLKNDIIELRRKYDTLKQQVVPSVRKNRSDMPRQPNSVGLPREHEWQATESQTASRMAR</sequence>
<gene>
    <name evidence="3" type="ORF">SISNIDRAFT_173430</name>
</gene>
<keyword evidence="4" id="KW-1185">Reference proteome</keyword>
<evidence type="ECO:0000313" key="4">
    <source>
        <dbReference type="Proteomes" id="UP000076722"/>
    </source>
</evidence>
<evidence type="ECO:0000313" key="3">
    <source>
        <dbReference type="EMBL" id="KZS90918.1"/>
    </source>
</evidence>
<feature type="compositionally biased region" description="Polar residues" evidence="2">
    <location>
        <begin position="35"/>
        <end position="45"/>
    </location>
</feature>
<keyword evidence="1" id="KW-0175">Coiled coil</keyword>
<protein>
    <submittedName>
        <fullName evidence="3">Uncharacterized protein</fullName>
    </submittedName>
</protein>
<organism evidence="3 4">
    <name type="scientific">Sistotremastrum niveocremeum HHB9708</name>
    <dbReference type="NCBI Taxonomy" id="1314777"/>
    <lineage>
        <taxon>Eukaryota</taxon>
        <taxon>Fungi</taxon>
        <taxon>Dikarya</taxon>
        <taxon>Basidiomycota</taxon>
        <taxon>Agaricomycotina</taxon>
        <taxon>Agaricomycetes</taxon>
        <taxon>Sistotremastrales</taxon>
        <taxon>Sistotremastraceae</taxon>
        <taxon>Sertulicium</taxon>
        <taxon>Sertulicium niveocremeum</taxon>
    </lineage>
</organism>
<dbReference type="AlphaFoldDB" id="A0A164RV61"/>